<accession>A0A6P2R5K1</accession>
<evidence type="ECO:0000259" key="2">
    <source>
        <dbReference type="Pfam" id="PF04909"/>
    </source>
</evidence>
<protein>
    <submittedName>
        <fullName evidence="3">Amidohydrolase</fullName>
    </submittedName>
</protein>
<dbReference type="InterPro" id="IPR006680">
    <property type="entry name" value="Amidohydro-rel"/>
</dbReference>
<dbReference type="PANTHER" id="PTHR43569">
    <property type="entry name" value="AMIDOHYDROLASE"/>
    <property type="match status" value="1"/>
</dbReference>
<proteinExistence type="inferred from homology"/>
<feature type="domain" description="Amidohydrolase-related" evidence="2">
    <location>
        <begin position="68"/>
        <end position="336"/>
    </location>
</feature>
<name>A0A6P2R5K1_9BURK</name>
<keyword evidence="3" id="KW-0378">Hydrolase</keyword>
<evidence type="ECO:0000313" key="4">
    <source>
        <dbReference type="Proteomes" id="UP000494125"/>
    </source>
</evidence>
<dbReference type="PANTHER" id="PTHR43569:SF1">
    <property type="entry name" value="BLL3371 PROTEIN"/>
    <property type="match status" value="1"/>
</dbReference>
<reference evidence="3 4" key="1">
    <citation type="submission" date="2019-09" db="EMBL/GenBank/DDBJ databases">
        <authorList>
            <person name="Depoorter E."/>
        </authorList>
    </citation>
    <scope>NUCLEOTIDE SEQUENCE [LARGE SCALE GENOMIC DNA]</scope>
    <source>
        <strain evidence="3">LMG 24065</strain>
    </source>
</reference>
<evidence type="ECO:0000313" key="3">
    <source>
        <dbReference type="EMBL" id="VWC28005.1"/>
    </source>
</evidence>
<dbReference type="InterPro" id="IPR052350">
    <property type="entry name" value="Metallo-dep_Lactonases"/>
</dbReference>
<sequence>MTNMFPYPQLKAGRDEPIIDPDLPIIDSAHHLFDRPALRYMFEDYLADVNAGHRIVASIYVETLAFARKDGPEVLRPLGEVEFANGVAAMSASGAYGDCRVCAAIVGNADLRFGSAVAELLERSLEAAPERFRGVRQITIEDPSDAPFRYVTNRPAPGIMKSPGFRAGFQEVAARGLTFDAAVFHHQMADVCELADMFPDTIIVLNHLGQAMSMDMDADGRAGVFAQWRSAVREVARRQNVLCKIGGLGLPFWGFGFEKRAEPVGYLELADAWRPYVETVIDAFGVERCMMESNYPPDGRSCGFVPMWNALKHIVRGASPREKAALFHDTAARVYRVDLS</sequence>
<dbReference type="Gene3D" id="3.20.20.140">
    <property type="entry name" value="Metal-dependent hydrolases"/>
    <property type="match status" value="1"/>
</dbReference>
<dbReference type="GO" id="GO:0016787">
    <property type="term" value="F:hydrolase activity"/>
    <property type="evidence" value="ECO:0007669"/>
    <property type="project" value="UniProtKB-KW"/>
</dbReference>
<dbReference type="AlphaFoldDB" id="A0A6P2R5K1"/>
<organism evidence="3 4">
    <name type="scientific">Burkholderia diffusa</name>
    <dbReference type="NCBI Taxonomy" id="488732"/>
    <lineage>
        <taxon>Bacteria</taxon>
        <taxon>Pseudomonadati</taxon>
        <taxon>Pseudomonadota</taxon>
        <taxon>Betaproteobacteria</taxon>
        <taxon>Burkholderiales</taxon>
        <taxon>Burkholderiaceae</taxon>
        <taxon>Burkholderia</taxon>
        <taxon>Burkholderia cepacia complex</taxon>
    </lineage>
</organism>
<comment type="similarity">
    <text evidence="1">Belongs to the metallo-dependent hydrolases superfamily.</text>
</comment>
<dbReference type="Proteomes" id="UP000494125">
    <property type="component" value="Unassembled WGS sequence"/>
</dbReference>
<dbReference type="InterPro" id="IPR032466">
    <property type="entry name" value="Metal_Hydrolase"/>
</dbReference>
<dbReference type="RefSeq" id="WP_239007394.1">
    <property type="nucleotide sequence ID" value="NZ_CABVPN010000050.1"/>
</dbReference>
<keyword evidence="4" id="KW-1185">Reference proteome</keyword>
<dbReference type="SUPFAM" id="SSF51556">
    <property type="entry name" value="Metallo-dependent hydrolases"/>
    <property type="match status" value="1"/>
</dbReference>
<dbReference type="GeneID" id="93031318"/>
<gene>
    <name evidence="3" type="ORF">BDI24065_06223</name>
</gene>
<dbReference type="EMBL" id="CABVPN010000050">
    <property type="protein sequence ID" value="VWC28005.1"/>
    <property type="molecule type" value="Genomic_DNA"/>
</dbReference>
<evidence type="ECO:0000256" key="1">
    <source>
        <dbReference type="ARBA" id="ARBA00038310"/>
    </source>
</evidence>
<dbReference type="Pfam" id="PF04909">
    <property type="entry name" value="Amidohydro_2"/>
    <property type="match status" value="1"/>
</dbReference>